<dbReference type="Proteomes" id="UP000265515">
    <property type="component" value="Unassembled WGS sequence"/>
</dbReference>
<evidence type="ECO:0000256" key="7">
    <source>
        <dbReference type="ARBA" id="ARBA00023136"/>
    </source>
</evidence>
<dbReference type="GO" id="GO:0016020">
    <property type="term" value="C:membrane"/>
    <property type="evidence" value="ECO:0007669"/>
    <property type="project" value="UniProtKB-SubCell"/>
</dbReference>
<keyword evidence="4" id="KW-0134">Cell wall</keyword>
<proteinExistence type="inferred from homology"/>
<dbReference type="InterPro" id="IPR036908">
    <property type="entry name" value="RlpA-like_sf"/>
</dbReference>
<evidence type="ECO:0000259" key="9">
    <source>
        <dbReference type="PROSITE" id="PS50842"/>
    </source>
</evidence>
<dbReference type="STRING" id="69332.A0A388JVI9"/>
<keyword evidence="6 8" id="KW-0732">Signal</keyword>
<evidence type="ECO:0000256" key="4">
    <source>
        <dbReference type="ARBA" id="ARBA00022512"/>
    </source>
</evidence>
<keyword evidence="12" id="KW-1185">Reference proteome</keyword>
<feature type="domain" description="Expansin-like CBD" evidence="10">
    <location>
        <begin position="175"/>
        <end position="255"/>
    </location>
</feature>
<comment type="subcellular location">
    <subcellularLocation>
        <location evidence="1">Membrane</location>
        <topology evidence="1">Peripheral membrane protein</topology>
    </subcellularLocation>
    <subcellularLocation>
        <location evidence="2">Secreted</location>
        <location evidence="2">Cell wall</location>
    </subcellularLocation>
</comment>
<dbReference type="PROSITE" id="PS50842">
    <property type="entry name" value="EXPANSIN_EG45"/>
    <property type="match status" value="1"/>
</dbReference>
<evidence type="ECO:0008006" key="13">
    <source>
        <dbReference type="Google" id="ProtNLM"/>
    </source>
</evidence>
<dbReference type="Gene3D" id="2.60.40.760">
    <property type="entry name" value="Expansin, cellulose-binding-like domain"/>
    <property type="match status" value="1"/>
</dbReference>
<dbReference type="PRINTS" id="PR01225">
    <property type="entry name" value="EXPANSNFAMLY"/>
</dbReference>
<dbReference type="GO" id="GO:0005576">
    <property type="term" value="C:extracellular region"/>
    <property type="evidence" value="ECO:0007669"/>
    <property type="project" value="InterPro"/>
</dbReference>
<dbReference type="InterPro" id="IPR007112">
    <property type="entry name" value="Expansin/allergen_DPBB_dom"/>
</dbReference>
<feature type="domain" description="Expansin-like EG45" evidence="9">
    <location>
        <begin position="58"/>
        <end position="160"/>
    </location>
</feature>
<organism evidence="11 12">
    <name type="scientific">Chara braunii</name>
    <name type="common">Braun's stonewort</name>
    <dbReference type="NCBI Taxonomy" id="69332"/>
    <lineage>
        <taxon>Eukaryota</taxon>
        <taxon>Viridiplantae</taxon>
        <taxon>Streptophyta</taxon>
        <taxon>Charophyceae</taxon>
        <taxon>Charales</taxon>
        <taxon>Characeae</taxon>
        <taxon>Chara</taxon>
    </lineage>
</organism>
<dbReference type="InterPro" id="IPR009009">
    <property type="entry name" value="RlpA-like_DPBB"/>
</dbReference>
<feature type="signal peptide" evidence="8">
    <location>
        <begin position="1"/>
        <end position="27"/>
    </location>
</feature>
<gene>
    <name evidence="11" type="ORF">CBR_g23754</name>
</gene>
<protein>
    <recommendedName>
        <fullName evidence="13">Expansin</fullName>
    </recommendedName>
</protein>
<dbReference type="InterPro" id="IPR007118">
    <property type="entry name" value="Expan_Lol_pI"/>
</dbReference>
<keyword evidence="7" id="KW-0472">Membrane</keyword>
<dbReference type="Pfam" id="PF03330">
    <property type="entry name" value="DPBB_1"/>
    <property type="match status" value="1"/>
</dbReference>
<evidence type="ECO:0000256" key="8">
    <source>
        <dbReference type="SAM" id="SignalP"/>
    </source>
</evidence>
<dbReference type="InterPro" id="IPR036749">
    <property type="entry name" value="Expansin_CBD_sf"/>
</dbReference>
<dbReference type="SUPFAM" id="SSF49590">
    <property type="entry name" value="PHL pollen allergen"/>
    <property type="match status" value="1"/>
</dbReference>
<evidence type="ECO:0000256" key="3">
    <source>
        <dbReference type="ARBA" id="ARBA00005392"/>
    </source>
</evidence>
<dbReference type="OrthoDB" id="406505at2759"/>
<keyword evidence="5" id="KW-0964">Secreted</keyword>
<sequence length="395" mass="42273">MGSSRLFLVAAIAVLALACFHVGAARGFSIGSICNPLLSAQGPWLNGHSTFYDDYGRGGACGYGALGGQLFGTRFAAGSPSVYLGGLACGMCLEVRCVGSTACRRSSVRLTITDLCPPGYPNTQWCGGGKLHLDIGKDAFPIIADPRAGHVPIQFRSVPCAPYKVLKLNLRGHRWWLEVTALAIPGSGRVLKMEVAGKGGPWVSMTRAFGAAWSTAGSTLQTPISVRISIFGKLCKLIAKDCIDGQIYNGRQLSCAYTVGAAMDCADGRTDGRTDRFLSTERIALGPGHVHHRALDHWSAPETCHPCSKMKQLVMAVRWVGEECPGGEMTRLWWAYGGKHLDDRAGCGTHTELLDRCSGLAHHGKCNDREEELHIIAEGMSMSPWVSAVIVDGVQ</sequence>
<dbReference type="PANTHER" id="PTHR31867">
    <property type="entry name" value="EXPANSIN-A15"/>
    <property type="match status" value="1"/>
</dbReference>
<evidence type="ECO:0000259" key="10">
    <source>
        <dbReference type="PROSITE" id="PS50843"/>
    </source>
</evidence>
<dbReference type="EMBL" id="BFEA01000023">
    <property type="protein sequence ID" value="GBG61795.1"/>
    <property type="molecule type" value="Genomic_DNA"/>
</dbReference>
<feature type="chain" id="PRO_5017196127" description="Expansin" evidence="8">
    <location>
        <begin position="28"/>
        <end position="395"/>
    </location>
</feature>
<evidence type="ECO:0000313" key="12">
    <source>
        <dbReference type="Proteomes" id="UP000265515"/>
    </source>
</evidence>
<evidence type="ECO:0000313" key="11">
    <source>
        <dbReference type="EMBL" id="GBG61795.1"/>
    </source>
</evidence>
<evidence type="ECO:0000256" key="5">
    <source>
        <dbReference type="ARBA" id="ARBA00022525"/>
    </source>
</evidence>
<dbReference type="SMART" id="SM00837">
    <property type="entry name" value="DPBB_1"/>
    <property type="match status" value="1"/>
</dbReference>
<dbReference type="PROSITE" id="PS51257">
    <property type="entry name" value="PROKAR_LIPOPROTEIN"/>
    <property type="match status" value="1"/>
</dbReference>
<evidence type="ECO:0000256" key="2">
    <source>
        <dbReference type="ARBA" id="ARBA00004191"/>
    </source>
</evidence>
<comment type="caution">
    <text evidence="11">The sequence shown here is derived from an EMBL/GenBank/DDBJ whole genome shotgun (WGS) entry which is preliminary data.</text>
</comment>
<accession>A0A388JVI9</accession>
<dbReference type="Gene3D" id="2.40.40.10">
    <property type="entry name" value="RlpA-like domain"/>
    <property type="match status" value="1"/>
</dbReference>
<comment type="similarity">
    <text evidence="3">Belongs to the expansin family. Expansin A subfamily.</text>
</comment>
<name>A0A388JVI9_CHABU</name>
<dbReference type="CDD" id="cd22271">
    <property type="entry name" value="DPBB_EXP_N-like"/>
    <property type="match status" value="1"/>
</dbReference>
<evidence type="ECO:0000256" key="6">
    <source>
        <dbReference type="ARBA" id="ARBA00022729"/>
    </source>
</evidence>
<evidence type="ECO:0000256" key="1">
    <source>
        <dbReference type="ARBA" id="ARBA00004170"/>
    </source>
</evidence>
<dbReference type="SUPFAM" id="SSF50685">
    <property type="entry name" value="Barwin-like endoglucanases"/>
    <property type="match status" value="1"/>
</dbReference>
<dbReference type="AlphaFoldDB" id="A0A388JVI9"/>
<reference evidence="11 12" key="1">
    <citation type="journal article" date="2018" name="Cell">
        <title>The Chara Genome: Secondary Complexity and Implications for Plant Terrestrialization.</title>
        <authorList>
            <person name="Nishiyama T."/>
            <person name="Sakayama H."/>
            <person name="Vries J.D."/>
            <person name="Buschmann H."/>
            <person name="Saint-Marcoux D."/>
            <person name="Ullrich K.K."/>
            <person name="Haas F.B."/>
            <person name="Vanderstraeten L."/>
            <person name="Becker D."/>
            <person name="Lang D."/>
            <person name="Vosolsobe S."/>
            <person name="Rombauts S."/>
            <person name="Wilhelmsson P.K.I."/>
            <person name="Janitza P."/>
            <person name="Kern R."/>
            <person name="Heyl A."/>
            <person name="Rumpler F."/>
            <person name="Villalobos L.I.A.C."/>
            <person name="Clay J.M."/>
            <person name="Skokan R."/>
            <person name="Toyoda A."/>
            <person name="Suzuki Y."/>
            <person name="Kagoshima H."/>
            <person name="Schijlen E."/>
            <person name="Tajeshwar N."/>
            <person name="Catarino B."/>
            <person name="Hetherington A.J."/>
            <person name="Saltykova A."/>
            <person name="Bonnot C."/>
            <person name="Breuninger H."/>
            <person name="Symeonidi A."/>
            <person name="Radhakrishnan G.V."/>
            <person name="Van Nieuwerburgh F."/>
            <person name="Deforce D."/>
            <person name="Chang C."/>
            <person name="Karol K.G."/>
            <person name="Hedrich R."/>
            <person name="Ulvskov P."/>
            <person name="Glockner G."/>
            <person name="Delwiche C.F."/>
            <person name="Petrasek J."/>
            <person name="Van de Peer Y."/>
            <person name="Friml J."/>
            <person name="Beilby M."/>
            <person name="Dolan L."/>
            <person name="Kohara Y."/>
            <person name="Sugano S."/>
            <person name="Fujiyama A."/>
            <person name="Delaux P.-M."/>
            <person name="Quint M."/>
            <person name="TheiBen G."/>
            <person name="Hagemann M."/>
            <person name="Harholt J."/>
            <person name="Dunand C."/>
            <person name="Zachgo S."/>
            <person name="Langdale J."/>
            <person name="Maumus F."/>
            <person name="Straeten D.V.D."/>
            <person name="Gould S.B."/>
            <person name="Rensing S.A."/>
        </authorList>
    </citation>
    <scope>NUCLEOTIDE SEQUENCE [LARGE SCALE GENOMIC DNA]</scope>
    <source>
        <strain evidence="11 12">S276</strain>
    </source>
</reference>
<dbReference type="GO" id="GO:0009664">
    <property type="term" value="P:plant-type cell wall organization"/>
    <property type="evidence" value="ECO:0007669"/>
    <property type="project" value="InterPro"/>
</dbReference>
<dbReference type="InterPro" id="IPR002963">
    <property type="entry name" value="Expansin"/>
</dbReference>
<dbReference type="Pfam" id="PF01357">
    <property type="entry name" value="Expansin_C"/>
    <property type="match status" value="1"/>
</dbReference>
<dbReference type="Gramene" id="GBG61795">
    <property type="protein sequence ID" value="GBG61795"/>
    <property type="gene ID" value="CBR_g23754"/>
</dbReference>
<dbReference type="InterPro" id="IPR007117">
    <property type="entry name" value="Expansin_CBD"/>
</dbReference>
<dbReference type="PROSITE" id="PS50843">
    <property type="entry name" value="EXPANSIN_CBD"/>
    <property type="match status" value="1"/>
</dbReference>